<dbReference type="EMBL" id="JADYXP020000014">
    <property type="protein sequence ID" value="KAL0110324.1"/>
    <property type="molecule type" value="Genomic_DNA"/>
</dbReference>
<gene>
    <name evidence="2" type="ORF">PUN28_013768</name>
</gene>
<reference evidence="2 3" key="1">
    <citation type="submission" date="2023-03" db="EMBL/GenBank/DDBJ databases">
        <title>High recombination rates correlate with genetic variation in Cardiocondyla obscurior ants.</title>
        <authorList>
            <person name="Errbii M."/>
        </authorList>
    </citation>
    <scope>NUCLEOTIDE SEQUENCE [LARGE SCALE GENOMIC DNA]</scope>
    <source>
        <strain evidence="2">Alpha-2009</strain>
        <tissue evidence="2">Whole body</tissue>
    </source>
</reference>
<dbReference type="AlphaFoldDB" id="A0AAW2F6Z0"/>
<comment type="caution">
    <text evidence="2">The sequence shown here is derived from an EMBL/GenBank/DDBJ whole genome shotgun (WGS) entry which is preliminary data.</text>
</comment>
<name>A0AAW2F6Z0_9HYME</name>
<keyword evidence="3" id="KW-1185">Reference proteome</keyword>
<evidence type="ECO:0000256" key="1">
    <source>
        <dbReference type="SAM" id="MobiDB-lite"/>
    </source>
</evidence>
<protein>
    <recommendedName>
        <fullName evidence="4">Ribosomal protein S3</fullName>
    </recommendedName>
</protein>
<feature type="region of interest" description="Disordered" evidence="1">
    <location>
        <begin position="162"/>
        <end position="208"/>
    </location>
</feature>
<feature type="region of interest" description="Disordered" evidence="1">
    <location>
        <begin position="404"/>
        <end position="424"/>
    </location>
</feature>
<feature type="compositionally biased region" description="Basic residues" evidence="1">
    <location>
        <begin position="405"/>
        <end position="417"/>
    </location>
</feature>
<proteinExistence type="predicted"/>
<feature type="compositionally biased region" description="Polar residues" evidence="1">
    <location>
        <begin position="166"/>
        <end position="196"/>
    </location>
</feature>
<evidence type="ECO:0000313" key="2">
    <source>
        <dbReference type="EMBL" id="KAL0110324.1"/>
    </source>
</evidence>
<evidence type="ECO:0008006" key="4">
    <source>
        <dbReference type="Google" id="ProtNLM"/>
    </source>
</evidence>
<organism evidence="2 3">
    <name type="scientific">Cardiocondyla obscurior</name>
    <dbReference type="NCBI Taxonomy" id="286306"/>
    <lineage>
        <taxon>Eukaryota</taxon>
        <taxon>Metazoa</taxon>
        <taxon>Ecdysozoa</taxon>
        <taxon>Arthropoda</taxon>
        <taxon>Hexapoda</taxon>
        <taxon>Insecta</taxon>
        <taxon>Pterygota</taxon>
        <taxon>Neoptera</taxon>
        <taxon>Endopterygota</taxon>
        <taxon>Hymenoptera</taxon>
        <taxon>Apocrita</taxon>
        <taxon>Aculeata</taxon>
        <taxon>Formicoidea</taxon>
        <taxon>Formicidae</taxon>
        <taxon>Myrmicinae</taxon>
        <taxon>Cardiocondyla</taxon>
    </lineage>
</organism>
<evidence type="ECO:0000313" key="3">
    <source>
        <dbReference type="Proteomes" id="UP001430953"/>
    </source>
</evidence>
<dbReference type="Proteomes" id="UP001430953">
    <property type="component" value="Unassembled WGS sequence"/>
</dbReference>
<sequence>MGTVLINNQNRCFFLKKKIFADKFKNLFSGERNKEKERKRKKETLIYKLITSKSTAFEQSSPSEITIYFYKSNKNKTFRSILILSIKNWCVTHKLLKIESQRRLSSRRFYRPKQREIPPKAARTRHPNALNPLRISENRTVTEVPFLHFLTFIDRSLDSSPLPRSESASNLSPRVNGSHGETPSLTRGLTENNRSPLSRAPHSVGRSNGSSIRINLCYLSAITRQRNIRMGNNVSFSTRVRALNPDGESRMIRNTNEPACRTRGAENLRRAWLRNPLWKLAIFFRGGDTTPPTANEVSLGWMQRSGNDRRLHAFIGDWHENLKREIKWYINSIKAGCRAKIPRIPSHHPFRRRVTPVLLGEFPALLIRVAMDIAPQPLCVHVTLYHPTGERSDVPRMDIACTRRREGKRKKKKKEKKKTGETGRRVEDEEFTVVYIRI</sequence>
<accession>A0AAW2F6Z0</accession>